<dbReference type="EMBL" id="SEWF01000004">
    <property type="protein sequence ID" value="RYU97104.1"/>
    <property type="molecule type" value="Genomic_DNA"/>
</dbReference>
<keyword evidence="1" id="KW-1133">Transmembrane helix</keyword>
<feature type="transmembrane region" description="Helical" evidence="1">
    <location>
        <begin position="51"/>
        <end position="72"/>
    </location>
</feature>
<dbReference type="AlphaFoldDB" id="A0A4Q5M441"/>
<keyword evidence="3" id="KW-1185">Reference proteome</keyword>
<evidence type="ECO:0000313" key="2">
    <source>
        <dbReference type="EMBL" id="RYU97104.1"/>
    </source>
</evidence>
<comment type="caution">
    <text evidence="2">The sequence shown here is derived from an EMBL/GenBank/DDBJ whole genome shotgun (WGS) entry which is preliminary data.</text>
</comment>
<keyword evidence="1" id="KW-0472">Membrane</keyword>
<feature type="transmembrane region" description="Helical" evidence="1">
    <location>
        <begin position="21"/>
        <end position="39"/>
    </location>
</feature>
<gene>
    <name evidence="2" type="ORF">EWM59_04130</name>
</gene>
<organism evidence="2 3">
    <name type="scientific">Emticicia agri</name>
    <dbReference type="NCBI Taxonomy" id="2492393"/>
    <lineage>
        <taxon>Bacteria</taxon>
        <taxon>Pseudomonadati</taxon>
        <taxon>Bacteroidota</taxon>
        <taxon>Cytophagia</taxon>
        <taxon>Cytophagales</taxon>
        <taxon>Leadbetterellaceae</taxon>
        <taxon>Emticicia</taxon>
    </lineage>
</organism>
<reference evidence="2 3" key="1">
    <citation type="submission" date="2019-02" db="EMBL/GenBank/DDBJ databases">
        <title>Bacterial novel species Emticicia sp. 17J42-9 isolated from soil.</title>
        <authorList>
            <person name="Jung H.-Y."/>
        </authorList>
    </citation>
    <scope>NUCLEOTIDE SEQUENCE [LARGE SCALE GENOMIC DNA]</scope>
    <source>
        <strain evidence="2 3">17J42-9</strain>
    </source>
</reference>
<feature type="transmembrane region" description="Helical" evidence="1">
    <location>
        <begin position="84"/>
        <end position="106"/>
    </location>
</feature>
<name>A0A4Q5M441_9BACT</name>
<sequence>MTAKNNLTAQPSNSALLIKRVLTGAAIGLALIALFILPIKTPHPEWGPYWMVRPFIVTPLAGALAGLCNHLLDFLRNQGGSKKILANVLMVIIYLIGLWMGMVAGLDGTLWD</sequence>
<evidence type="ECO:0000313" key="3">
    <source>
        <dbReference type="Proteomes" id="UP000293162"/>
    </source>
</evidence>
<proteinExistence type="predicted"/>
<keyword evidence="1" id="KW-0812">Transmembrane</keyword>
<dbReference type="Proteomes" id="UP000293162">
    <property type="component" value="Unassembled WGS sequence"/>
</dbReference>
<evidence type="ECO:0000256" key="1">
    <source>
        <dbReference type="SAM" id="Phobius"/>
    </source>
</evidence>
<accession>A0A4Q5M441</accession>
<dbReference type="OrthoDB" id="770034at2"/>
<protein>
    <submittedName>
        <fullName evidence="2">Potassium transporter KefB</fullName>
    </submittedName>
</protein>
<dbReference type="RefSeq" id="WP_130019681.1">
    <property type="nucleotide sequence ID" value="NZ_SEWF01000004.1"/>
</dbReference>